<evidence type="ECO:0000313" key="9">
    <source>
        <dbReference type="Proteomes" id="UP000297951"/>
    </source>
</evidence>
<dbReference type="PROSITE" id="PS00211">
    <property type="entry name" value="ABC_TRANSPORTER_1"/>
    <property type="match status" value="1"/>
</dbReference>
<comment type="similarity">
    <text evidence="2">Belongs to the ABC transporter superfamily.</text>
</comment>
<dbReference type="EMBL" id="SPQC01000002">
    <property type="protein sequence ID" value="TFU24136.1"/>
    <property type="molecule type" value="Genomic_DNA"/>
</dbReference>
<dbReference type="Pfam" id="PF00005">
    <property type="entry name" value="ABC_tran"/>
    <property type="match status" value="1"/>
</dbReference>
<dbReference type="PANTHER" id="PTHR42711:SF5">
    <property type="entry name" value="ABC TRANSPORTER ATP-BINDING PROTEIN NATA"/>
    <property type="match status" value="1"/>
</dbReference>
<dbReference type="GO" id="GO:0016887">
    <property type="term" value="F:ATP hydrolysis activity"/>
    <property type="evidence" value="ECO:0007669"/>
    <property type="project" value="InterPro"/>
</dbReference>
<dbReference type="OrthoDB" id="9804819at2"/>
<dbReference type="PROSITE" id="PS50893">
    <property type="entry name" value="ABC_TRANSPORTER_2"/>
    <property type="match status" value="1"/>
</dbReference>
<dbReference type="InterPro" id="IPR003439">
    <property type="entry name" value="ABC_transporter-like_ATP-bd"/>
</dbReference>
<evidence type="ECO:0000313" key="8">
    <source>
        <dbReference type="EMBL" id="TFU24136.1"/>
    </source>
</evidence>
<gene>
    <name evidence="8" type="ORF">E4U03_00740</name>
</gene>
<dbReference type="SMART" id="SM00382">
    <property type="entry name" value="AAA"/>
    <property type="match status" value="1"/>
</dbReference>
<evidence type="ECO:0000256" key="3">
    <source>
        <dbReference type="ARBA" id="ARBA00022448"/>
    </source>
</evidence>
<feature type="domain" description="ABC transporter" evidence="7">
    <location>
        <begin position="6"/>
        <end position="237"/>
    </location>
</feature>
<sequence>MTDRTIEVRDLTKVYGSSPGATTAVEKVSFTVEPGSMTGFLGANGAGKTTTMRMIMGLLEPTDGQVLYGGRPITAADRAGFGYMPEERGLYPKQAILAQLVYLGQLRGMSASTARTIATDHLTELGLGERLNDKLESLSLGNQQRVQIVASILHQPTALILDEPFSGLDPKAVDTMVSMMRELMRNGVPILFSSHQLDLVDRLCDRVVILHGGTVRASGSATELRESSAPRYLYRGGEDAAWLRDLAGINVLDVSGTDAVVELVPGADLASVRHQILSTGLHHDMHEFSRQLPTLGDIYRKATGQ</sequence>
<dbReference type="GO" id="GO:0046677">
    <property type="term" value="P:response to antibiotic"/>
    <property type="evidence" value="ECO:0007669"/>
    <property type="project" value="UniProtKB-KW"/>
</dbReference>
<dbReference type="RefSeq" id="WP_135011091.1">
    <property type="nucleotide sequence ID" value="NZ_JADGLK010000002.1"/>
</dbReference>
<accession>A0A4Y9F6J7</accession>
<dbReference type="InterPro" id="IPR027417">
    <property type="entry name" value="P-loop_NTPase"/>
</dbReference>
<dbReference type="InterPro" id="IPR017871">
    <property type="entry name" value="ABC_transporter-like_CS"/>
</dbReference>
<comment type="caution">
    <text evidence="8">The sequence shown here is derived from an EMBL/GenBank/DDBJ whole genome shotgun (WGS) entry which is preliminary data.</text>
</comment>
<name>A0A4Y9F6J7_9MICC</name>
<keyword evidence="5 8" id="KW-0067">ATP-binding</keyword>
<keyword evidence="3" id="KW-0813">Transport</keyword>
<dbReference type="STRING" id="85336.A7979_01450"/>
<evidence type="ECO:0000256" key="5">
    <source>
        <dbReference type="ARBA" id="ARBA00022840"/>
    </source>
</evidence>
<dbReference type="Gene3D" id="3.40.50.300">
    <property type="entry name" value="P-loop containing nucleotide triphosphate hydrolases"/>
    <property type="match status" value="1"/>
</dbReference>
<evidence type="ECO:0000256" key="6">
    <source>
        <dbReference type="ARBA" id="ARBA00023251"/>
    </source>
</evidence>
<protein>
    <submittedName>
        <fullName evidence="8">ABC transporter ATP-binding protein</fullName>
    </submittedName>
</protein>
<dbReference type="PANTHER" id="PTHR42711">
    <property type="entry name" value="ABC TRANSPORTER ATP-BINDING PROTEIN"/>
    <property type="match status" value="1"/>
</dbReference>
<keyword evidence="6" id="KW-0046">Antibiotic resistance</keyword>
<evidence type="ECO:0000259" key="7">
    <source>
        <dbReference type="PROSITE" id="PS50893"/>
    </source>
</evidence>
<comment type="subcellular location">
    <subcellularLocation>
        <location evidence="1">Cell membrane</location>
        <topology evidence="1">Peripheral membrane protein</topology>
    </subcellularLocation>
</comment>
<reference evidence="8 9" key="1">
    <citation type="submission" date="2019-03" db="EMBL/GenBank/DDBJ databases">
        <title>Diversity of the mouse oral microbiome.</title>
        <authorList>
            <person name="Joseph S."/>
            <person name="Aduse-Opoku J."/>
            <person name="Curtis M."/>
            <person name="Wade W."/>
            <person name="Hashim A."/>
        </authorList>
    </citation>
    <scope>NUCLEOTIDE SEQUENCE [LARGE SCALE GENOMIC DNA]</scope>
    <source>
        <strain evidence="9">irhom_31</strain>
    </source>
</reference>
<proteinExistence type="inferred from homology"/>
<dbReference type="GO" id="GO:0005886">
    <property type="term" value="C:plasma membrane"/>
    <property type="evidence" value="ECO:0007669"/>
    <property type="project" value="UniProtKB-SubCell"/>
</dbReference>
<dbReference type="InterPro" id="IPR003593">
    <property type="entry name" value="AAA+_ATPase"/>
</dbReference>
<organism evidence="8 9">
    <name type="scientific">Rothia nasimurium</name>
    <dbReference type="NCBI Taxonomy" id="85336"/>
    <lineage>
        <taxon>Bacteria</taxon>
        <taxon>Bacillati</taxon>
        <taxon>Actinomycetota</taxon>
        <taxon>Actinomycetes</taxon>
        <taxon>Micrococcales</taxon>
        <taxon>Micrococcaceae</taxon>
        <taxon>Rothia</taxon>
    </lineage>
</organism>
<evidence type="ECO:0000256" key="2">
    <source>
        <dbReference type="ARBA" id="ARBA00005417"/>
    </source>
</evidence>
<dbReference type="GO" id="GO:0005524">
    <property type="term" value="F:ATP binding"/>
    <property type="evidence" value="ECO:0007669"/>
    <property type="project" value="UniProtKB-KW"/>
</dbReference>
<dbReference type="SUPFAM" id="SSF52540">
    <property type="entry name" value="P-loop containing nucleoside triphosphate hydrolases"/>
    <property type="match status" value="1"/>
</dbReference>
<evidence type="ECO:0000256" key="1">
    <source>
        <dbReference type="ARBA" id="ARBA00004202"/>
    </source>
</evidence>
<dbReference type="AlphaFoldDB" id="A0A4Y9F6J7"/>
<dbReference type="InterPro" id="IPR050763">
    <property type="entry name" value="ABC_transporter_ATP-binding"/>
</dbReference>
<keyword evidence="4" id="KW-0547">Nucleotide-binding</keyword>
<dbReference type="Proteomes" id="UP000297951">
    <property type="component" value="Unassembled WGS sequence"/>
</dbReference>
<evidence type="ECO:0000256" key="4">
    <source>
        <dbReference type="ARBA" id="ARBA00022741"/>
    </source>
</evidence>